<keyword evidence="3" id="KW-1185">Reference proteome</keyword>
<protein>
    <submittedName>
        <fullName evidence="2">Uncharacterized protein</fullName>
    </submittedName>
</protein>
<dbReference type="RefSeq" id="WP_206694470.1">
    <property type="nucleotide sequence ID" value="NZ_JADILU010000002.1"/>
</dbReference>
<evidence type="ECO:0000313" key="2">
    <source>
        <dbReference type="EMBL" id="MFD2914241.1"/>
    </source>
</evidence>
<keyword evidence="1" id="KW-0732">Signal</keyword>
<gene>
    <name evidence="2" type="ORF">ACFS29_01200</name>
</gene>
<feature type="chain" id="PRO_5046283162" evidence="1">
    <location>
        <begin position="26"/>
        <end position="113"/>
    </location>
</feature>
<dbReference type="Proteomes" id="UP001597548">
    <property type="component" value="Unassembled WGS sequence"/>
</dbReference>
<accession>A0ABW5ZQS8</accession>
<sequence>MSCFLRKYQLLCLIVFLLNSIALSAQSYKKDSLQIKSYTLIEYRNNEVKDIKLTKVLCDYCTELQKEAVGVEALRRAKYESYDPENRLKEGDKKLAIYIRIAKKDFAAIKEEE</sequence>
<name>A0ABW5ZQS8_9FLAO</name>
<evidence type="ECO:0000313" key="3">
    <source>
        <dbReference type="Proteomes" id="UP001597548"/>
    </source>
</evidence>
<comment type="caution">
    <text evidence="2">The sequence shown here is derived from an EMBL/GenBank/DDBJ whole genome shotgun (WGS) entry which is preliminary data.</text>
</comment>
<evidence type="ECO:0000256" key="1">
    <source>
        <dbReference type="SAM" id="SignalP"/>
    </source>
</evidence>
<feature type="signal peptide" evidence="1">
    <location>
        <begin position="1"/>
        <end position="25"/>
    </location>
</feature>
<dbReference type="EMBL" id="JBHUOS010000001">
    <property type="protein sequence ID" value="MFD2914241.1"/>
    <property type="molecule type" value="Genomic_DNA"/>
</dbReference>
<reference evidence="3" key="1">
    <citation type="journal article" date="2019" name="Int. J. Syst. Evol. Microbiol.">
        <title>The Global Catalogue of Microorganisms (GCM) 10K type strain sequencing project: providing services to taxonomists for standard genome sequencing and annotation.</title>
        <authorList>
            <consortium name="The Broad Institute Genomics Platform"/>
            <consortium name="The Broad Institute Genome Sequencing Center for Infectious Disease"/>
            <person name="Wu L."/>
            <person name="Ma J."/>
        </authorList>
    </citation>
    <scope>NUCLEOTIDE SEQUENCE [LARGE SCALE GENOMIC DNA]</scope>
    <source>
        <strain evidence="3">KCTC 32514</strain>
    </source>
</reference>
<organism evidence="2 3">
    <name type="scientific">Psychroserpens luteus</name>
    <dbReference type="NCBI Taxonomy" id="1434066"/>
    <lineage>
        <taxon>Bacteria</taxon>
        <taxon>Pseudomonadati</taxon>
        <taxon>Bacteroidota</taxon>
        <taxon>Flavobacteriia</taxon>
        <taxon>Flavobacteriales</taxon>
        <taxon>Flavobacteriaceae</taxon>
        <taxon>Psychroserpens</taxon>
    </lineage>
</organism>
<proteinExistence type="predicted"/>